<feature type="transmembrane region" description="Helical" evidence="10">
    <location>
        <begin position="1043"/>
        <end position="1069"/>
    </location>
</feature>
<evidence type="ECO:0000256" key="6">
    <source>
        <dbReference type="ARBA" id="ARBA00022741"/>
    </source>
</evidence>
<feature type="transmembrane region" description="Helical" evidence="10">
    <location>
        <begin position="998"/>
        <end position="1022"/>
    </location>
</feature>
<keyword evidence="3" id="KW-0813">Transport</keyword>
<feature type="transmembrane region" description="Helical" evidence="10">
    <location>
        <begin position="1124"/>
        <end position="1144"/>
    </location>
</feature>
<dbReference type="SMART" id="SM00382">
    <property type="entry name" value="AAA"/>
    <property type="match status" value="2"/>
</dbReference>
<dbReference type="GO" id="GO:0016020">
    <property type="term" value="C:membrane"/>
    <property type="evidence" value="ECO:0007669"/>
    <property type="project" value="UniProtKB-SubCell"/>
</dbReference>
<keyword evidence="7" id="KW-0067">ATP-binding</keyword>
<evidence type="ECO:0000313" key="13">
    <source>
        <dbReference type="Proteomes" id="UP000326924"/>
    </source>
</evidence>
<feature type="domain" description="ABC transporter" evidence="11">
    <location>
        <begin position="1249"/>
        <end position="1474"/>
    </location>
</feature>
<comment type="subcellular location">
    <subcellularLocation>
        <location evidence="1">Membrane</location>
        <topology evidence="1">Multi-pass membrane protein</topology>
    </subcellularLocation>
</comment>
<keyword evidence="9 10" id="KW-0472">Membrane</keyword>
<keyword evidence="5" id="KW-0677">Repeat</keyword>
<dbReference type="Gene3D" id="3.40.50.300">
    <property type="entry name" value="P-loop containing nucleotide triphosphate hydrolases"/>
    <property type="match status" value="2"/>
</dbReference>
<feature type="domain" description="ABC transporter" evidence="11">
    <location>
        <begin position="480"/>
        <end position="705"/>
    </location>
</feature>
<name>A0A5J5EC30_9PEZI</name>
<dbReference type="FunFam" id="3.40.50.300:FF:000335">
    <property type="entry name" value="ATP binding cassette subfamily A member 5"/>
    <property type="match status" value="1"/>
</dbReference>
<dbReference type="GO" id="GO:0016887">
    <property type="term" value="F:ATP hydrolysis activity"/>
    <property type="evidence" value="ECO:0007669"/>
    <property type="project" value="InterPro"/>
</dbReference>
<dbReference type="GO" id="GO:0005319">
    <property type="term" value="F:lipid transporter activity"/>
    <property type="evidence" value="ECO:0007669"/>
    <property type="project" value="TreeGrafter"/>
</dbReference>
<dbReference type="InParanoid" id="A0A5J5EC30"/>
<evidence type="ECO:0000256" key="7">
    <source>
        <dbReference type="ARBA" id="ARBA00022840"/>
    </source>
</evidence>
<feature type="transmembrane region" description="Helical" evidence="10">
    <location>
        <begin position="345"/>
        <end position="365"/>
    </location>
</feature>
<dbReference type="CDD" id="cd03263">
    <property type="entry name" value="ABC_subfamily_A"/>
    <property type="match status" value="2"/>
</dbReference>
<accession>A0A5J5EC30</accession>
<protein>
    <submittedName>
        <fullName evidence="12">ABC transporter</fullName>
    </submittedName>
</protein>
<dbReference type="PANTHER" id="PTHR19229:SF36">
    <property type="entry name" value="ATP-BINDING CASSETTE SUB-FAMILY A MEMBER 2"/>
    <property type="match status" value="1"/>
</dbReference>
<feature type="transmembrane region" description="Helical" evidence="10">
    <location>
        <begin position="316"/>
        <end position="339"/>
    </location>
</feature>
<dbReference type="InterPro" id="IPR013525">
    <property type="entry name" value="ABC2_TM"/>
</dbReference>
<dbReference type="OrthoDB" id="8061355at2759"/>
<dbReference type="PROSITE" id="PS00211">
    <property type="entry name" value="ABC_TRANSPORTER_1"/>
    <property type="match status" value="2"/>
</dbReference>
<dbReference type="Pfam" id="PF12698">
    <property type="entry name" value="ABC2_membrane_3"/>
    <property type="match status" value="2"/>
</dbReference>
<evidence type="ECO:0000256" key="3">
    <source>
        <dbReference type="ARBA" id="ARBA00022448"/>
    </source>
</evidence>
<feature type="transmembrane region" description="Helical" evidence="10">
    <location>
        <begin position="235"/>
        <end position="255"/>
    </location>
</feature>
<proteinExistence type="inferred from homology"/>
<feature type="transmembrane region" description="Helical" evidence="10">
    <location>
        <begin position="1203"/>
        <end position="1220"/>
    </location>
</feature>
<dbReference type="InterPro" id="IPR017871">
    <property type="entry name" value="ABC_transporter-like_CS"/>
</dbReference>
<evidence type="ECO:0000256" key="9">
    <source>
        <dbReference type="ARBA" id="ARBA00023136"/>
    </source>
</evidence>
<evidence type="ECO:0000256" key="5">
    <source>
        <dbReference type="ARBA" id="ARBA00022737"/>
    </source>
</evidence>
<evidence type="ECO:0000313" key="12">
    <source>
        <dbReference type="EMBL" id="KAA8893112.1"/>
    </source>
</evidence>
<feature type="transmembrane region" description="Helical" evidence="10">
    <location>
        <begin position="291"/>
        <end position="309"/>
    </location>
</feature>
<keyword evidence="8 10" id="KW-1133">Transmembrane helix</keyword>
<dbReference type="InterPro" id="IPR003593">
    <property type="entry name" value="AAA+_ATPase"/>
</dbReference>
<dbReference type="GO" id="GO:0140359">
    <property type="term" value="F:ABC-type transporter activity"/>
    <property type="evidence" value="ECO:0007669"/>
    <property type="project" value="InterPro"/>
</dbReference>
<sequence length="1573" mass="173480">MTASRPRIVLRQTRTLIKKTYLLLLRKWASTVVRALIIPVAVMVFLSYAKYLFFPSQNYGFGEPKPINSLKDSVDGKLVFVRQDLGRKADLYIDRVIQNEGLKGTITVDRSEELLNACVMNLQGSSSCYAAVVFLNRTNGLTRFDTRTGRWKASLPSNTTTIQYQIVVNPSLRSGAIDIKNANSPIQSHIAPLQYALDRAIAPEAIPATPPQLWGYSKTRPQDQERFINEAYMRAVARFLYPGFFIGLIGILYHLPGLFVAEREIGITSLLTAHGCTRLARYLSWHLGLSALYLPGWLIGSIFFAVKLFTNSNPGIIIGFQLLSGLSMTSFAIFCSAFFRRAQLASVFTATISMLLAVVPVVLTFNTGWTTANPNIFIGLSAVFPPVNYISFLSCFAGWEAGGDAIVLSQKINRVVLEAAHIRGPAVVWGLLYWGFAIIHIFLFPILAVIVEDWMFAVERGGQRVQLETQERNGVAPLGIRITNFTKQYKKGVKAVDNLTFKVYKGQIMCLLGSNGSGKTTTLQAIAGIGGITSGKIEIAGLKGSGGSLSGVGVCPQGNVLWDSLTVEEHVKLWANIKCASDTKFDDGEIIAECDLWKKRNARSATLSGGMKRKLQLAIMLVGGVEVCCMDEVSSGLDPLSRLKIHEIILANRGRRTIIFTTHFLDEADFLSDYIAMISKGQLQCQGSPATIKSRFGDGYKVTTAVPVDGQIEWTVKDASDVAPVLQHIEAEGVEDYKVEAPTLEQAFLNVVADAQLREKQRDISDTDSTDVEEDDALNAKFRPLDLSSGTESNFWREIKAIYVKRWMIIRRSYIPVIAAIAIPVAVAIATRSLIAGYEKDDCLRPDTPNLTNLTNLKNLTNLAKRQTVVPNEYQFMSGFLNNKVLLGPENFWGEEEMSTVEAMVGDYIYLVPMEMEKDLSAFKTEIKKDFQEIPLGVYYDTAGKDDTIALNMELPLYYSAMPLNFFNQLRINQSGSDVKIQAQVAYFARRDFTPPGLGWALIFIFFFGFAMALAASFPTLYPTFERVRKVRSLHYSNGVRPASLWLGHLLYESVWLILAGIICGVLFAELSPDNWYHAGFLILVFALFGIASSLLSFVISLFAKSSLAAFPAMAGMNSVMHTVFTVIYMVLFTVGSADALVGAMDSSFYALGLAFPIANLDRALFVSLNMFSIACNAETAANRGNAGLRKNPSAFDLYGGPIFYLILQSCVFYAFLVWWENGRPIPHRKGPVRVYNSYDKHPRANDSLVVSGLCKTFGSHTAVDNVSFAVQRDETFCLLGPNGAGKTTSISLILGELSPDGGDVFVNGHSISRHRSQARNFLGVCPQFDAIDNLTVSQTLKFYATVKGVDRIAHNVGEIVRAVGLEAFINRKADALSGGNRRKLSLGIALMGNPAVMLLDEPSSGMDAAAKRIMWRTLRAVSAGRAIVLTTHSMEESDALASRVGILGGKMLALGTIAELRKQHGAFHYIHLVHARAPHVSLDDMETVKHWAENTFGVFIPHGKQAGALGQLKFRVEEERWKVRDVFRVLGEAKEKVGVGEFSVQSTSLEEVFLEVSRRYEVEKGERRGEAV</sequence>
<dbReference type="SUPFAM" id="SSF52540">
    <property type="entry name" value="P-loop containing nucleoside triphosphate hydrolases"/>
    <property type="match status" value="2"/>
</dbReference>
<dbReference type="GO" id="GO:0005524">
    <property type="term" value="F:ATP binding"/>
    <property type="evidence" value="ECO:0007669"/>
    <property type="project" value="UniProtKB-KW"/>
</dbReference>
<keyword evidence="6" id="KW-0547">Nucleotide-binding</keyword>
<evidence type="ECO:0000256" key="10">
    <source>
        <dbReference type="SAM" id="Phobius"/>
    </source>
</evidence>
<feature type="transmembrane region" description="Helical" evidence="10">
    <location>
        <begin position="1081"/>
        <end position="1103"/>
    </location>
</feature>
<dbReference type="InterPro" id="IPR026082">
    <property type="entry name" value="ABCA"/>
</dbReference>
<organism evidence="12 13">
    <name type="scientific">Sphaerosporella brunnea</name>
    <dbReference type="NCBI Taxonomy" id="1250544"/>
    <lineage>
        <taxon>Eukaryota</taxon>
        <taxon>Fungi</taxon>
        <taxon>Dikarya</taxon>
        <taxon>Ascomycota</taxon>
        <taxon>Pezizomycotina</taxon>
        <taxon>Pezizomycetes</taxon>
        <taxon>Pezizales</taxon>
        <taxon>Pyronemataceae</taxon>
        <taxon>Sphaerosporella</taxon>
    </lineage>
</organism>
<gene>
    <name evidence="12" type="ORF">FN846DRAFT_571850</name>
</gene>
<reference evidence="12 13" key="1">
    <citation type="submission" date="2019-09" db="EMBL/GenBank/DDBJ databases">
        <title>Draft genome of the ectomycorrhizal ascomycete Sphaerosporella brunnea.</title>
        <authorList>
            <consortium name="DOE Joint Genome Institute"/>
            <person name="Benucci G.M."/>
            <person name="Marozzi G."/>
            <person name="Antonielli L."/>
            <person name="Sanchez S."/>
            <person name="Marco P."/>
            <person name="Wang X."/>
            <person name="Falini L.B."/>
            <person name="Barry K."/>
            <person name="Haridas S."/>
            <person name="Lipzen A."/>
            <person name="Labutti K."/>
            <person name="Grigoriev I.V."/>
            <person name="Murat C."/>
            <person name="Martin F."/>
            <person name="Albertini E."/>
            <person name="Donnini D."/>
            <person name="Bonito G."/>
        </authorList>
    </citation>
    <scope>NUCLEOTIDE SEQUENCE [LARGE SCALE GENOMIC DNA]</scope>
    <source>
        <strain evidence="12 13">Sb_GMNB300</strain>
    </source>
</reference>
<keyword evidence="13" id="KW-1185">Reference proteome</keyword>
<feature type="transmembrane region" description="Helical" evidence="10">
    <location>
        <begin position="814"/>
        <end position="835"/>
    </location>
</feature>
<comment type="similarity">
    <text evidence="2">Belongs to the ABC transporter superfamily. ABCA family.</text>
</comment>
<dbReference type="PROSITE" id="PS50893">
    <property type="entry name" value="ABC_TRANSPORTER_2"/>
    <property type="match status" value="2"/>
</dbReference>
<evidence type="ECO:0000256" key="2">
    <source>
        <dbReference type="ARBA" id="ARBA00008869"/>
    </source>
</evidence>
<dbReference type="InterPro" id="IPR003439">
    <property type="entry name" value="ABC_transporter-like_ATP-bd"/>
</dbReference>
<dbReference type="Proteomes" id="UP000326924">
    <property type="component" value="Unassembled WGS sequence"/>
</dbReference>
<dbReference type="InterPro" id="IPR027417">
    <property type="entry name" value="P-loop_NTPase"/>
</dbReference>
<evidence type="ECO:0000256" key="1">
    <source>
        <dbReference type="ARBA" id="ARBA00004141"/>
    </source>
</evidence>
<dbReference type="PANTHER" id="PTHR19229">
    <property type="entry name" value="ATP-BINDING CASSETTE TRANSPORTER SUBFAMILY A ABCA"/>
    <property type="match status" value="1"/>
</dbReference>
<keyword evidence="4 10" id="KW-0812">Transmembrane</keyword>
<dbReference type="Pfam" id="PF00005">
    <property type="entry name" value="ABC_tran"/>
    <property type="match status" value="2"/>
</dbReference>
<evidence type="ECO:0000259" key="11">
    <source>
        <dbReference type="PROSITE" id="PS50893"/>
    </source>
</evidence>
<feature type="transmembrane region" description="Helical" evidence="10">
    <location>
        <begin position="377"/>
        <end position="399"/>
    </location>
</feature>
<dbReference type="EMBL" id="VXIS01000500">
    <property type="protein sequence ID" value="KAA8893112.1"/>
    <property type="molecule type" value="Genomic_DNA"/>
</dbReference>
<feature type="transmembrane region" description="Helical" evidence="10">
    <location>
        <begin position="431"/>
        <end position="451"/>
    </location>
</feature>
<comment type="caution">
    <text evidence="12">The sequence shown here is derived from an EMBL/GenBank/DDBJ whole genome shotgun (WGS) entry which is preliminary data.</text>
</comment>
<evidence type="ECO:0000256" key="8">
    <source>
        <dbReference type="ARBA" id="ARBA00022989"/>
    </source>
</evidence>
<evidence type="ECO:0000256" key="4">
    <source>
        <dbReference type="ARBA" id="ARBA00022692"/>
    </source>
</evidence>
<feature type="transmembrane region" description="Helical" evidence="10">
    <location>
        <begin position="28"/>
        <end position="49"/>
    </location>
</feature>